<dbReference type="InterPro" id="IPR027417">
    <property type="entry name" value="P-loop_NTPase"/>
</dbReference>
<dbReference type="InterPro" id="IPR037359">
    <property type="entry name" value="NST/OST"/>
</dbReference>
<name>A0ABP4FF62_9ACTN</name>
<dbReference type="SUPFAM" id="SSF52540">
    <property type="entry name" value="P-loop containing nucleoside triphosphate hydrolases"/>
    <property type="match status" value="1"/>
</dbReference>
<dbReference type="InterPro" id="IPR000863">
    <property type="entry name" value="Sulfotransferase_dom"/>
</dbReference>
<dbReference type="RefSeq" id="WP_343911273.1">
    <property type="nucleotide sequence ID" value="NZ_BAAAJE010000038.1"/>
</dbReference>
<proteinExistence type="predicted"/>
<reference evidence="5" key="1">
    <citation type="journal article" date="2019" name="Int. J. Syst. Evol. Microbiol.">
        <title>The Global Catalogue of Microorganisms (GCM) 10K type strain sequencing project: providing services to taxonomists for standard genome sequencing and annotation.</title>
        <authorList>
            <consortium name="The Broad Institute Genomics Platform"/>
            <consortium name="The Broad Institute Genome Sequencing Center for Infectious Disease"/>
            <person name="Wu L."/>
            <person name="Ma J."/>
        </authorList>
    </citation>
    <scope>NUCLEOTIDE SEQUENCE [LARGE SCALE GENOMIC DNA]</scope>
    <source>
        <strain evidence="5">JCM 11813</strain>
    </source>
</reference>
<sequence>MQKFSLEEAPRVPVNVGIVGVQKAGTSSLFDLLRKHPEVCAGPRKEWHLFDDEKRSWDQPDYSDYWAPGRTDRQRIAIDGTPSYLFWPQAMERMRAYRPDMRLIASFRDPIDRAFSHWAMYYGKLASYPSFSKLAQGPARAALLDRIPEGWNHLRMRRWSMIPRGLYGAQVRRGLELFPREQWLFLDFHRFVGDHRETLDRTTAFLGLAPYSREPRLPVIQSTRRDLAAPAPTAADVSRLAEVYADDLDLFTRLSGLDVGDWPTRQVLEGRLDPADLADRLARKAGLRG</sequence>
<accession>A0ABP4FF62</accession>
<evidence type="ECO:0000259" key="3">
    <source>
        <dbReference type="Pfam" id="PF00685"/>
    </source>
</evidence>
<dbReference type="Pfam" id="PF00685">
    <property type="entry name" value="Sulfotransfer_1"/>
    <property type="match status" value="1"/>
</dbReference>
<dbReference type="PANTHER" id="PTHR10605">
    <property type="entry name" value="HEPARAN SULFATE SULFOTRANSFERASE"/>
    <property type="match status" value="1"/>
</dbReference>
<gene>
    <name evidence="4" type="ORF">GCM10009606_49170</name>
</gene>
<dbReference type="PANTHER" id="PTHR10605:SF56">
    <property type="entry name" value="BIFUNCTIONAL HEPARAN SULFATE N-DEACETYLASE_N-SULFOTRANSFERASE"/>
    <property type="match status" value="1"/>
</dbReference>
<evidence type="ECO:0000313" key="4">
    <source>
        <dbReference type="EMBL" id="GAA1166086.1"/>
    </source>
</evidence>
<keyword evidence="2" id="KW-0325">Glycoprotein</keyword>
<comment type="caution">
    <text evidence="4">The sequence shown here is derived from an EMBL/GenBank/DDBJ whole genome shotgun (WGS) entry which is preliminary data.</text>
</comment>
<evidence type="ECO:0000313" key="5">
    <source>
        <dbReference type="Proteomes" id="UP001499979"/>
    </source>
</evidence>
<dbReference type="Proteomes" id="UP001499979">
    <property type="component" value="Unassembled WGS sequence"/>
</dbReference>
<keyword evidence="1" id="KW-0808">Transferase</keyword>
<evidence type="ECO:0000256" key="1">
    <source>
        <dbReference type="ARBA" id="ARBA00022679"/>
    </source>
</evidence>
<organism evidence="4 5">
    <name type="scientific">Nocardioides aquiterrae</name>
    <dbReference type="NCBI Taxonomy" id="203799"/>
    <lineage>
        <taxon>Bacteria</taxon>
        <taxon>Bacillati</taxon>
        <taxon>Actinomycetota</taxon>
        <taxon>Actinomycetes</taxon>
        <taxon>Propionibacteriales</taxon>
        <taxon>Nocardioidaceae</taxon>
        <taxon>Nocardioides</taxon>
    </lineage>
</organism>
<feature type="domain" description="Sulfotransferase" evidence="3">
    <location>
        <begin position="17"/>
        <end position="209"/>
    </location>
</feature>
<dbReference type="Gene3D" id="3.40.50.300">
    <property type="entry name" value="P-loop containing nucleotide triphosphate hydrolases"/>
    <property type="match status" value="1"/>
</dbReference>
<evidence type="ECO:0000256" key="2">
    <source>
        <dbReference type="ARBA" id="ARBA00023180"/>
    </source>
</evidence>
<keyword evidence="5" id="KW-1185">Reference proteome</keyword>
<protein>
    <submittedName>
        <fullName evidence="4">Sulfotransferase</fullName>
    </submittedName>
</protein>
<dbReference type="EMBL" id="BAAAJE010000038">
    <property type="protein sequence ID" value="GAA1166086.1"/>
    <property type="molecule type" value="Genomic_DNA"/>
</dbReference>